<dbReference type="Proteomes" id="UP000886595">
    <property type="component" value="Unassembled WGS sequence"/>
</dbReference>
<dbReference type="AlphaFoldDB" id="A0A8X7WKK3"/>
<dbReference type="OrthoDB" id="108365at2759"/>
<name>A0A8X7WKK3_BRACI</name>
<protein>
    <submittedName>
        <fullName evidence="2">Uncharacterized protein</fullName>
    </submittedName>
</protein>
<evidence type="ECO:0000256" key="1">
    <source>
        <dbReference type="SAM" id="MobiDB-lite"/>
    </source>
</evidence>
<feature type="compositionally biased region" description="Basic and acidic residues" evidence="1">
    <location>
        <begin position="139"/>
        <end position="166"/>
    </location>
</feature>
<accession>A0A8X7WKK3</accession>
<evidence type="ECO:0000313" key="2">
    <source>
        <dbReference type="EMBL" id="KAG2331206.1"/>
    </source>
</evidence>
<sequence length="166" mass="18768">MGDSDDLLIAVKSTTKLCTVMLDNVGPELQVINNSEKAITLKAVKKGDSIFVGQYLVTGTDTTSVWLEWSKQFHDHIELFMTTDIDNEDHKLSCCSCGDGKAAVQENEMVGKEPEIEKKSDEPKLEFGKQKEKKHKALKEKEIQKQEEVKSLKREAAEAERKRLEE</sequence>
<organism evidence="2 3">
    <name type="scientific">Brassica carinata</name>
    <name type="common">Ethiopian mustard</name>
    <name type="synonym">Abyssinian cabbage</name>
    <dbReference type="NCBI Taxonomy" id="52824"/>
    <lineage>
        <taxon>Eukaryota</taxon>
        <taxon>Viridiplantae</taxon>
        <taxon>Streptophyta</taxon>
        <taxon>Embryophyta</taxon>
        <taxon>Tracheophyta</taxon>
        <taxon>Spermatophyta</taxon>
        <taxon>Magnoliopsida</taxon>
        <taxon>eudicotyledons</taxon>
        <taxon>Gunneridae</taxon>
        <taxon>Pentapetalae</taxon>
        <taxon>rosids</taxon>
        <taxon>malvids</taxon>
        <taxon>Brassicales</taxon>
        <taxon>Brassicaceae</taxon>
        <taxon>Brassiceae</taxon>
        <taxon>Brassica</taxon>
    </lineage>
</organism>
<keyword evidence="3" id="KW-1185">Reference proteome</keyword>
<feature type="compositionally biased region" description="Basic and acidic residues" evidence="1">
    <location>
        <begin position="109"/>
        <end position="130"/>
    </location>
</feature>
<comment type="caution">
    <text evidence="2">The sequence shown here is derived from an EMBL/GenBank/DDBJ whole genome shotgun (WGS) entry which is preliminary data.</text>
</comment>
<proteinExistence type="predicted"/>
<evidence type="ECO:0000313" key="3">
    <source>
        <dbReference type="Proteomes" id="UP000886595"/>
    </source>
</evidence>
<reference evidence="2 3" key="1">
    <citation type="submission" date="2020-02" db="EMBL/GenBank/DDBJ databases">
        <authorList>
            <person name="Ma Q."/>
            <person name="Huang Y."/>
            <person name="Song X."/>
            <person name="Pei D."/>
        </authorList>
    </citation>
    <scope>NUCLEOTIDE SEQUENCE [LARGE SCALE GENOMIC DNA]</scope>
    <source>
        <strain evidence="2">Sxm20200214</strain>
        <tissue evidence="2">Leaf</tissue>
    </source>
</reference>
<dbReference type="EMBL" id="JAAMPC010000001">
    <property type="protein sequence ID" value="KAG2331206.1"/>
    <property type="molecule type" value="Genomic_DNA"/>
</dbReference>
<gene>
    <name evidence="2" type="ORF">Bca52824_002386</name>
</gene>
<feature type="region of interest" description="Disordered" evidence="1">
    <location>
        <begin position="108"/>
        <end position="166"/>
    </location>
</feature>